<organism evidence="1 2">
    <name type="scientific">Halomarinibacterium sedimenti</name>
    <dbReference type="NCBI Taxonomy" id="2857106"/>
    <lineage>
        <taxon>Bacteria</taxon>
        <taxon>Pseudomonadati</taxon>
        <taxon>Bacteroidota</taxon>
        <taxon>Flavobacteriia</taxon>
        <taxon>Flavobacteriales</taxon>
        <taxon>Flavobacteriaceae</taxon>
        <taxon>Halomarinibacterium</taxon>
    </lineage>
</organism>
<dbReference type="NCBIfam" id="NF047659">
    <property type="entry name" value="THC0290_0291_fam"/>
    <property type="match status" value="1"/>
</dbReference>
<proteinExistence type="predicted"/>
<comment type="caution">
    <text evidence="1">The sequence shown here is derived from an EMBL/GenBank/DDBJ whole genome shotgun (WGS) entry which is preliminary data.</text>
</comment>
<evidence type="ECO:0000313" key="1">
    <source>
        <dbReference type="EMBL" id="MBW2938458.1"/>
    </source>
</evidence>
<reference evidence="1" key="1">
    <citation type="submission" date="2021-07" db="EMBL/GenBank/DDBJ databases">
        <title>Aureisphaera sp. CAU 1614 isolated from sea sediment.</title>
        <authorList>
            <person name="Kim W."/>
        </authorList>
    </citation>
    <scope>NUCLEOTIDE SEQUENCE</scope>
    <source>
        <strain evidence="1">CAU 1614</strain>
    </source>
</reference>
<protein>
    <submittedName>
        <fullName evidence="1">Glutamate dehydrogenase</fullName>
    </submittedName>
</protein>
<sequence>MNTRILLLVFLFFALVRQEVYSQFGFSHEIGVITGPVVFYSDFGVRNDFETNIGNVGFGVGIVHYLNFSYRADCNCYTKDTYFNDHFKVRSEIDYHKTNFEHLGKWVDPDRVSITADQLRAMKGSSTVFDIGAQLEFFPLSIRDFAAGSYKIAPFGSFGVHWVSFDPEVYSDLGALNTPITTPIKYYNAFQQEGDSTWSIVMSTGIRYKLGPLSDLMLDARWQYYFSNWVDGLNPQEEFNEQSLGEGNGVPVPENKANDWIFWLNVGYIYYLD</sequence>
<dbReference type="AlphaFoldDB" id="A0A9X1FPK4"/>
<dbReference type="EMBL" id="JAHWDP010000004">
    <property type="protein sequence ID" value="MBW2938458.1"/>
    <property type="molecule type" value="Genomic_DNA"/>
</dbReference>
<dbReference type="Proteomes" id="UP001138686">
    <property type="component" value="Unassembled WGS sequence"/>
</dbReference>
<keyword evidence="2" id="KW-1185">Reference proteome</keyword>
<gene>
    <name evidence="1" type="ORF">KXJ69_10090</name>
</gene>
<evidence type="ECO:0000313" key="2">
    <source>
        <dbReference type="Proteomes" id="UP001138686"/>
    </source>
</evidence>
<accession>A0A9X1FPK4</accession>
<name>A0A9X1FPK4_9FLAO</name>
<dbReference type="RefSeq" id="WP_219052988.1">
    <property type="nucleotide sequence ID" value="NZ_JAHWDP010000004.1"/>
</dbReference>